<dbReference type="AlphaFoldDB" id="A0A811MTX7"/>
<dbReference type="OrthoDB" id="1751327at2759"/>
<organism evidence="4 5">
    <name type="scientific">Miscanthus lutarioriparius</name>
    <dbReference type="NCBI Taxonomy" id="422564"/>
    <lineage>
        <taxon>Eukaryota</taxon>
        <taxon>Viridiplantae</taxon>
        <taxon>Streptophyta</taxon>
        <taxon>Embryophyta</taxon>
        <taxon>Tracheophyta</taxon>
        <taxon>Spermatophyta</taxon>
        <taxon>Magnoliopsida</taxon>
        <taxon>Liliopsida</taxon>
        <taxon>Poales</taxon>
        <taxon>Poaceae</taxon>
        <taxon>PACMAD clade</taxon>
        <taxon>Panicoideae</taxon>
        <taxon>Andropogonodae</taxon>
        <taxon>Andropogoneae</taxon>
        <taxon>Saccharinae</taxon>
        <taxon>Miscanthus</taxon>
    </lineage>
</organism>
<dbReference type="SMART" id="SM00343">
    <property type="entry name" value="ZnF_C2HC"/>
    <property type="match status" value="1"/>
</dbReference>
<keyword evidence="5" id="KW-1185">Reference proteome</keyword>
<dbReference type="Proteomes" id="UP000604825">
    <property type="component" value="Unassembled WGS sequence"/>
</dbReference>
<comment type="caution">
    <text evidence="4">The sequence shown here is derived from an EMBL/GenBank/DDBJ whole genome shotgun (WGS) entry which is preliminary data.</text>
</comment>
<dbReference type="InterPro" id="IPR001878">
    <property type="entry name" value="Znf_CCHC"/>
</dbReference>
<dbReference type="GO" id="GO:0008270">
    <property type="term" value="F:zinc ion binding"/>
    <property type="evidence" value="ECO:0007669"/>
    <property type="project" value="UniProtKB-KW"/>
</dbReference>
<dbReference type="SUPFAM" id="SSF57756">
    <property type="entry name" value="Retrovirus zinc finger-like domains"/>
    <property type="match status" value="1"/>
</dbReference>
<feature type="compositionally biased region" description="Gly residues" evidence="2">
    <location>
        <begin position="83"/>
        <end position="102"/>
    </location>
</feature>
<dbReference type="Pfam" id="PF00098">
    <property type="entry name" value="zf-CCHC"/>
    <property type="match status" value="1"/>
</dbReference>
<evidence type="ECO:0000256" key="2">
    <source>
        <dbReference type="SAM" id="MobiDB-lite"/>
    </source>
</evidence>
<feature type="region of interest" description="Disordered" evidence="2">
    <location>
        <begin position="1"/>
        <end position="22"/>
    </location>
</feature>
<name>A0A811MTX7_9POAL</name>
<keyword evidence="1" id="KW-0863">Zinc-finger</keyword>
<evidence type="ECO:0000256" key="1">
    <source>
        <dbReference type="PROSITE-ProRule" id="PRU00047"/>
    </source>
</evidence>
<feature type="domain" description="CCHC-type" evidence="3">
    <location>
        <begin position="47"/>
        <end position="61"/>
    </location>
</feature>
<protein>
    <recommendedName>
        <fullName evidence="3">CCHC-type domain-containing protein</fullName>
    </recommendedName>
</protein>
<sequence length="151" mass="15740">MTQQTRTRPQMPLFKPSPTNYQVSAPKRGKCGGRHLTKDCLKGSGVCFNCGKEGHHRANCPYPTKPTVQPAQCTQVINQPVRRGGGGQVNTAGRGAGRGGPSGGTAKLNYVNAEQLGAATDIITGNLLIPPAVGTILFDSGATTPLSLETL</sequence>
<feature type="region of interest" description="Disordered" evidence="2">
    <location>
        <begin position="80"/>
        <end position="102"/>
    </location>
</feature>
<evidence type="ECO:0000313" key="4">
    <source>
        <dbReference type="EMBL" id="CAD6210559.1"/>
    </source>
</evidence>
<dbReference type="PROSITE" id="PS50158">
    <property type="entry name" value="ZF_CCHC"/>
    <property type="match status" value="1"/>
</dbReference>
<accession>A0A811MTX7</accession>
<dbReference type="Pfam" id="PF08284">
    <property type="entry name" value="RVP_2"/>
    <property type="match status" value="1"/>
</dbReference>
<dbReference type="InterPro" id="IPR036875">
    <property type="entry name" value="Znf_CCHC_sf"/>
</dbReference>
<dbReference type="Gene3D" id="4.10.60.10">
    <property type="entry name" value="Zinc finger, CCHC-type"/>
    <property type="match status" value="1"/>
</dbReference>
<keyword evidence="1" id="KW-0862">Zinc</keyword>
<dbReference type="GO" id="GO:0003676">
    <property type="term" value="F:nucleic acid binding"/>
    <property type="evidence" value="ECO:0007669"/>
    <property type="project" value="InterPro"/>
</dbReference>
<evidence type="ECO:0000313" key="5">
    <source>
        <dbReference type="Proteomes" id="UP000604825"/>
    </source>
</evidence>
<dbReference type="EMBL" id="CAJGYO010000002">
    <property type="protein sequence ID" value="CAD6210559.1"/>
    <property type="molecule type" value="Genomic_DNA"/>
</dbReference>
<reference evidence="4" key="1">
    <citation type="submission" date="2020-10" db="EMBL/GenBank/DDBJ databases">
        <authorList>
            <person name="Han B."/>
            <person name="Lu T."/>
            <person name="Zhao Q."/>
            <person name="Huang X."/>
            <person name="Zhao Y."/>
        </authorList>
    </citation>
    <scope>NUCLEOTIDE SEQUENCE</scope>
</reference>
<gene>
    <name evidence="4" type="ORF">NCGR_LOCUS6626</name>
</gene>
<evidence type="ECO:0000259" key="3">
    <source>
        <dbReference type="PROSITE" id="PS50158"/>
    </source>
</evidence>
<proteinExistence type="predicted"/>
<keyword evidence="1" id="KW-0479">Metal-binding</keyword>